<feature type="compositionally biased region" description="Polar residues" evidence="14">
    <location>
        <begin position="805"/>
        <end position="821"/>
    </location>
</feature>
<dbReference type="GO" id="GO:0061630">
    <property type="term" value="F:ubiquitin protein ligase activity"/>
    <property type="evidence" value="ECO:0007669"/>
    <property type="project" value="UniProtKB-EC"/>
</dbReference>
<evidence type="ECO:0000256" key="8">
    <source>
        <dbReference type="ARBA" id="ARBA00022833"/>
    </source>
</evidence>
<keyword evidence="11" id="KW-0804">Transcription</keyword>
<feature type="region of interest" description="Disordered" evidence="14">
    <location>
        <begin position="801"/>
        <end position="873"/>
    </location>
</feature>
<evidence type="ECO:0000256" key="7">
    <source>
        <dbReference type="ARBA" id="ARBA00022771"/>
    </source>
</evidence>
<dbReference type="GO" id="GO:0006513">
    <property type="term" value="P:protein monoubiquitination"/>
    <property type="evidence" value="ECO:0007669"/>
    <property type="project" value="TreeGrafter"/>
</dbReference>
<dbReference type="GO" id="GO:0003723">
    <property type="term" value="F:RNA binding"/>
    <property type="evidence" value="ECO:0007669"/>
    <property type="project" value="UniProtKB-UniRule"/>
</dbReference>
<feature type="compositionally biased region" description="Basic and acidic residues" evidence="14">
    <location>
        <begin position="578"/>
        <end position="604"/>
    </location>
</feature>
<dbReference type="InterPro" id="IPR018957">
    <property type="entry name" value="Znf_C3HC4_RING-type"/>
</dbReference>
<dbReference type="Pfam" id="PF00398">
    <property type="entry name" value="RrnaAD"/>
    <property type="match status" value="1"/>
</dbReference>
<dbReference type="InterPro" id="IPR058745">
    <property type="entry name" value="PWI_Topors"/>
</dbReference>
<dbReference type="PROSITE" id="PS51689">
    <property type="entry name" value="SAM_RNA_A_N6_MT"/>
    <property type="match status" value="1"/>
</dbReference>
<keyword evidence="8" id="KW-0862">Zinc</keyword>
<feature type="compositionally biased region" description="Polar residues" evidence="14">
    <location>
        <begin position="930"/>
        <end position="939"/>
    </location>
</feature>
<feature type="region of interest" description="Disordered" evidence="14">
    <location>
        <begin position="130"/>
        <end position="165"/>
    </location>
</feature>
<dbReference type="Gene3D" id="3.40.50.12230">
    <property type="match status" value="1"/>
</dbReference>
<feature type="region of interest" description="Disordered" evidence="14">
    <location>
        <begin position="532"/>
        <end position="764"/>
    </location>
</feature>
<keyword evidence="10" id="KW-0805">Transcription regulation</keyword>
<organism evidence="16">
    <name type="scientific">Cyprideis torosa</name>
    <dbReference type="NCBI Taxonomy" id="163714"/>
    <lineage>
        <taxon>Eukaryota</taxon>
        <taxon>Metazoa</taxon>
        <taxon>Ecdysozoa</taxon>
        <taxon>Arthropoda</taxon>
        <taxon>Crustacea</taxon>
        <taxon>Oligostraca</taxon>
        <taxon>Ostracoda</taxon>
        <taxon>Podocopa</taxon>
        <taxon>Podocopida</taxon>
        <taxon>Cytherocopina</taxon>
        <taxon>Cytheroidea</taxon>
        <taxon>Cytherideidae</taxon>
        <taxon>Cyprideis</taxon>
    </lineage>
</organism>
<gene>
    <name evidence="16" type="ORF">CTOB1V02_LOCUS3192</name>
</gene>
<feature type="compositionally biased region" description="Low complexity" evidence="14">
    <location>
        <begin position="642"/>
        <end position="652"/>
    </location>
</feature>
<feature type="region of interest" description="Disordered" evidence="14">
    <location>
        <begin position="445"/>
        <end position="508"/>
    </location>
</feature>
<dbReference type="PROSITE" id="PS01131">
    <property type="entry name" value="RRNA_A_DIMETH"/>
    <property type="match status" value="1"/>
</dbReference>
<comment type="caution">
    <text evidence="13">Lacks conserved residue(s) required for the propagation of feature annotation.</text>
</comment>
<comment type="catalytic activity">
    <reaction evidence="1">
        <text>S-ubiquitinyl-[E2 ubiquitin-conjugating enzyme]-L-cysteine + [acceptor protein]-L-lysine = [E2 ubiquitin-conjugating enzyme]-L-cysteine + N(6)-ubiquitinyl-[acceptor protein]-L-lysine.</text>
        <dbReference type="EC" id="2.3.2.27"/>
    </reaction>
</comment>
<feature type="compositionally biased region" description="Basic and acidic residues" evidence="14">
    <location>
        <begin position="623"/>
        <end position="641"/>
    </location>
</feature>
<dbReference type="EC" id="2.3.2.27" evidence="2"/>
<name>A0A7R8W7I8_9CRUS</name>
<dbReference type="Gene3D" id="3.30.40.10">
    <property type="entry name" value="Zinc/RING finger domain, C3HC4 (zinc finger)"/>
    <property type="match status" value="1"/>
</dbReference>
<dbReference type="InterPro" id="IPR029063">
    <property type="entry name" value="SAM-dependent_MTases_sf"/>
</dbReference>
<dbReference type="SUPFAM" id="SSF53328">
    <property type="entry name" value="Formyltransferase"/>
    <property type="match status" value="1"/>
</dbReference>
<feature type="compositionally biased region" description="Polar residues" evidence="14">
    <location>
        <begin position="686"/>
        <end position="708"/>
    </location>
</feature>
<dbReference type="InterPro" id="IPR013083">
    <property type="entry name" value="Znf_RING/FYVE/PHD"/>
</dbReference>
<dbReference type="PROSITE" id="PS50089">
    <property type="entry name" value="ZF_RING_2"/>
    <property type="match status" value="1"/>
</dbReference>
<evidence type="ECO:0000256" key="11">
    <source>
        <dbReference type="ARBA" id="ARBA00023163"/>
    </source>
</evidence>
<keyword evidence="7 12" id="KW-0863">Zinc-finger</keyword>
<evidence type="ECO:0000256" key="9">
    <source>
        <dbReference type="ARBA" id="ARBA00022884"/>
    </source>
</evidence>
<evidence type="ECO:0000256" key="12">
    <source>
        <dbReference type="PROSITE-ProRule" id="PRU00175"/>
    </source>
</evidence>
<accession>A0A7R8W7I8</accession>
<dbReference type="Pfam" id="PF26084">
    <property type="entry name" value="PWI_Topors"/>
    <property type="match status" value="1"/>
</dbReference>
<feature type="compositionally biased region" description="Basic residues" evidence="14">
    <location>
        <begin position="662"/>
        <end position="671"/>
    </location>
</feature>
<evidence type="ECO:0000256" key="2">
    <source>
        <dbReference type="ARBA" id="ARBA00012483"/>
    </source>
</evidence>
<feature type="binding site" evidence="13">
    <location>
        <position position="1026"/>
    </location>
    <ligand>
        <name>S-adenosyl-L-methionine</name>
        <dbReference type="ChEBI" id="CHEBI:59789"/>
    </ligand>
</feature>
<keyword evidence="6" id="KW-0479">Metal-binding</keyword>
<evidence type="ECO:0000256" key="6">
    <source>
        <dbReference type="ARBA" id="ARBA00022723"/>
    </source>
</evidence>
<dbReference type="EMBL" id="OB660534">
    <property type="protein sequence ID" value="CAD7225247.1"/>
    <property type="molecule type" value="Genomic_DNA"/>
</dbReference>
<dbReference type="InterPro" id="IPR017907">
    <property type="entry name" value="Znf_RING_CS"/>
</dbReference>
<dbReference type="OrthoDB" id="365379at2759"/>
<dbReference type="InterPro" id="IPR020596">
    <property type="entry name" value="rRNA_Ade_Mease_Trfase_CS"/>
</dbReference>
<evidence type="ECO:0000256" key="10">
    <source>
        <dbReference type="ARBA" id="ARBA00023015"/>
    </source>
</evidence>
<dbReference type="GO" id="GO:0000179">
    <property type="term" value="F:rRNA (adenine-N6,N6-)-dimethyltransferase activity"/>
    <property type="evidence" value="ECO:0007669"/>
    <property type="project" value="UniProtKB-UniRule"/>
</dbReference>
<feature type="region of interest" description="Disordered" evidence="14">
    <location>
        <begin position="891"/>
        <end position="939"/>
    </location>
</feature>
<protein>
    <recommendedName>
        <fullName evidence="2">RING-type E3 ubiquitin transferase</fullName>
        <ecNumber evidence="2">2.3.2.27</ecNumber>
    </recommendedName>
</protein>
<evidence type="ECO:0000256" key="3">
    <source>
        <dbReference type="ARBA" id="ARBA00022603"/>
    </source>
</evidence>
<dbReference type="PROSITE" id="PS00518">
    <property type="entry name" value="ZF_RING_1"/>
    <property type="match status" value="1"/>
</dbReference>
<dbReference type="InterPro" id="IPR001737">
    <property type="entry name" value="KsgA/Erm"/>
</dbReference>
<dbReference type="InterPro" id="IPR036477">
    <property type="entry name" value="Formyl_transf_N_sf"/>
</dbReference>
<feature type="binding site" evidence="13">
    <location>
        <position position="1053"/>
    </location>
    <ligand>
        <name>S-adenosyl-L-methionine</name>
        <dbReference type="ChEBI" id="CHEBI:59789"/>
    </ligand>
</feature>
<feature type="binding site" evidence="13">
    <location>
        <position position="1028"/>
    </location>
    <ligand>
        <name>S-adenosyl-L-methionine</name>
        <dbReference type="ChEBI" id="CHEBI:59789"/>
    </ligand>
</feature>
<reference evidence="16" key="1">
    <citation type="submission" date="2020-11" db="EMBL/GenBank/DDBJ databases">
        <authorList>
            <person name="Tran Van P."/>
        </authorList>
    </citation>
    <scope>NUCLEOTIDE SEQUENCE</scope>
</reference>
<dbReference type="InterPro" id="IPR001841">
    <property type="entry name" value="Znf_RING"/>
</dbReference>
<proteinExistence type="inferred from homology"/>
<dbReference type="GO" id="GO:0000209">
    <property type="term" value="P:protein polyubiquitination"/>
    <property type="evidence" value="ECO:0007669"/>
    <property type="project" value="TreeGrafter"/>
</dbReference>
<dbReference type="SUPFAM" id="SSF57850">
    <property type="entry name" value="RING/U-box"/>
    <property type="match status" value="1"/>
</dbReference>
<evidence type="ECO:0000259" key="15">
    <source>
        <dbReference type="PROSITE" id="PS50089"/>
    </source>
</evidence>
<feature type="compositionally biased region" description="Basic and acidic residues" evidence="14">
    <location>
        <begin position="495"/>
        <end position="504"/>
    </location>
</feature>
<dbReference type="Pfam" id="PF00097">
    <property type="entry name" value="zf-C3HC4"/>
    <property type="match status" value="1"/>
</dbReference>
<dbReference type="PANTHER" id="PTHR46077">
    <property type="entry name" value="E3 UBIQUITIN-PROTEIN LIGASE TOPORS"/>
    <property type="match status" value="1"/>
</dbReference>
<keyword evidence="3 13" id="KW-0489">Methyltransferase</keyword>
<dbReference type="AlphaFoldDB" id="A0A7R8W7I8"/>
<comment type="similarity">
    <text evidence="13">Belongs to the class I-like SAM-binding methyltransferase superfamily. rRNA adenine N(6)-methyltransferase family.</text>
</comment>
<dbReference type="Gene3D" id="3.40.50.150">
    <property type="entry name" value="Vaccinia Virus protein VP39"/>
    <property type="match status" value="1"/>
</dbReference>
<dbReference type="SUPFAM" id="SSF53335">
    <property type="entry name" value="S-adenosyl-L-methionine-dependent methyltransferases"/>
    <property type="match status" value="1"/>
</dbReference>
<evidence type="ECO:0000256" key="4">
    <source>
        <dbReference type="ARBA" id="ARBA00022679"/>
    </source>
</evidence>
<evidence type="ECO:0000313" key="16">
    <source>
        <dbReference type="EMBL" id="CAD7225247.1"/>
    </source>
</evidence>
<feature type="compositionally biased region" description="Polar residues" evidence="14">
    <location>
        <begin position="829"/>
        <end position="873"/>
    </location>
</feature>
<dbReference type="PANTHER" id="PTHR46077:SF1">
    <property type="entry name" value="TOP1 BINDING ARGININE_SERINE RICH PROTEIN, E3 UBIQUITIN LIGASE"/>
    <property type="match status" value="1"/>
</dbReference>
<feature type="binding site" evidence="13">
    <location>
        <position position="1074"/>
    </location>
    <ligand>
        <name>S-adenosyl-L-methionine</name>
        <dbReference type="ChEBI" id="CHEBI:59789"/>
    </ligand>
</feature>
<evidence type="ECO:0000256" key="14">
    <source>
        <dbReference type="SAM" id="MobiDB-lite"/>
    </source>
</evidence>
<keyword evidence="4 13" id="KW-0808">Transferase</keyword>
<evidence type="ECO:0000256" key="13">
    <source>
        <dbReference type="PROSITE-ProRule" id="PRU01026"/>
    </source>
</evidence>
<feature type="domain" description="RING-type" evidence="15">
    <location>
        <begin position="168"/>
        <end position="207"/>
    </location>
</feature>
<keyword evidence="5 13" id="KW-0949">S-adenosyl-L-methionine</keyword>
<dbReference type="GO" id="GO:0008270">
    <property type="term" value="F:zinc ion binding"/>
    <property type="evidence" value="ECO:0007669"/>
    <property type="project" value="UniProtKB-KW"/>
</dbReference>
<keyword evidence="9 13" id="KW-0694">RNA-binding</keyword>
<dbReference type="SMART" id="SM00184">
    <property type="entry name" value="RING"/>
    <property type="match status" value="1"/>
</dbReference>
<sequence length="1078" mass="120904">MAIEPHRFDVGAILLTATIDVSLDDTTNSLTSKLALVGAETLVEVLEDLPKHLRKRVPQNEEFASKAPKLQKADGLLDFSSMTADEVDQRFRAVHETYPVMATWHGQLVKFLDIKRESILFFREEGMGDSLPVTPPREEGGWQETPPRGAKPDAAESPPKSPEMNSRCSICLDTVNDKSKPDRCDHFFCFICLTEWSKVNKKCPLCKTSYSTIYHKYTPTGTYRIHKLPSNNSRDPLSGVHVDNLGAVTWLSVLAANERYRLRRLEVRLERRTNGAASSFRQQLPERRQLMNTSADRATVYSSNLWASPLRGPLGSVRESSPTFYQNNPATTHRLAAWLNRELVALLENRMGALVLVVDLIMDLIKRMSISSHRFPPYLRPYLSANTEHFLHEFNVFARCPYDLHGYDREVIYVSEDRGRQQMRNFMRQEGLSVSVSIYAESGRSLRHRQREETRRQRPSLEVVSSGEEDEGSTRRESAPAIDAIDISSSPEPQRTTEDIRYENPEADDDDIEILEELPPRHLRPVPVVEFTSSPEPERFSPQPGPSGLQTNSGSIEWSGLHRHRWPSTSSSEDEGDSAVKSRSVDASTREGSPKNGRKDEVERKKRKRRKEEPSLLSGNQSRTEKREERREKKREDKEQTPRPSSSISPSRNLRGEEGDRQKRKKKRKHDEKKEEDQKRRKHFSKASTSSRHFDTQSNRSHTQTSEETLGDCVCVQEYSVSPRPTVSSYSSSSRPNSSVMTVEGPYVTRGSPPPPPMHSGTTDCIQITLSVDPISVNQEEVITLDSSSDSDSSCLIISSPLHENANNGIRETSSTTPHSSRSQDRMDQFTNSPNPCSPRDSPSSSQAQMGSFTGSPSSSANYVSPRNSPSRSQVQMDLFLDSCHSAPVSPKVEAKEEYATPMASPVPPEESSNPVDFEPPPLPAPTGGDLSSSSSCTTATELTMAHATVSRTTASPCPPPIKLKRPRKRLFHFHRDFMWSSLVPTDSAFLIACVSKMPKMKEKKSRIHKEIQRQGIQFNTSLGQHILKNPLIVQSMVEKAALKPTDTVLEIGPGTGNMTAKLLERTKKVVAVEIDGR</sequence>
<feature type="compositionally biased region" description="Low complexity" evidence="14">
    <location>
        <begin position="719"/>
        <end position="740"/>
    </location>
</feature>
<evidence type="ECO:0000256" key="1">
    <source>
        <dbReference type="ARBA" id="ARBA00000900"/>
    </source>
</evidence>
<evidence type="ECO:0000256" key="5">
    <source>
        <dbReference type="ARBA" id="ARBA00022691"/>
    </source>
</evidence>